<protein>
    <submittedName>
        <fullName evidence="2">Uncharacterized protein</fullName>
    </submittedName>
</protein>
<comment type="caution">
    <text evidence="2">The sequence shown here is derived from an EMBL/GenBank/DDBJ whole genome shotgun (WGS) entry which is preliminary data.</text>
</comment>
<organism evidence="2">
    <name type="scientific">bioreactor metagenome</name>
    <dbReference type="NCBI Taxonomy" id="1076179"/>
    <lineage>
        <taxon>unclassified sequences</taxon>
        <taxon>metagenomes</taxon>
        <taxon>ecological metagenomes</taxon>
    </lineage>
</organism>
<proteinExistence type="predicted"/>
<dbReference type="EMBL" id="VSSQ01032959">
    <property type="protein sequence ID" value="MPM84398.1"/>
    <property type="molecule type" value="Genomic_DNA"/>
</dbReference>
<name>A0A645D5P3_9ZZZZ</name>
<keyword evidence="1" id="KW-0812">Transmembrane</keyword>
<evidence type="ECO:0000256" key="1">
    <source>
        <dbReference type="SAM" id="Phobius"/>
    </source>
</evidence>
<keyword evidence="1" id="KW-0472">Membrane</keyword>
<dbReference type="AlphaFoldDB" id="A0A645D5P3"/>
<feature type="transmembrane region" description="Helical" evidence="1">
    <location>
        <begin position="20"/>
        <end position="42"/>
    </location>
</feature>
<sequence length="54" mass="5726">MNMFKIDAGFLKTIHDAFPLTSSGLGWMPVTVIAIIIGALVYKGADAQTVVKSS</sequence>
<reference evidence="2" key="1">
    <citation type="submission" date="2019-08" db="EMBL/GenBank/DDBJ databases">
        <authorList>
            <person name="Kucharzyk K."/>
            <person name="Murdoch R.W."/>
            <person name="Higgins S."/>
            <person name="Loffler F."/>
        </authorList>
    </citation>
    <scope>NUCLEOTIDE SEQUENCE</scope>
</reference>
<gene>
    <name evidence="2" type="ORF">SDC9_131469</name>
</gene>
<accession>A0A645D5P3</accession>
<keyword evidence="1" id="KW-1133">Transmembrane helix</keyword>
<evidence type="ECO:0000313" key="2">
    <source>
        <dbReference type="EMBL" id="MPM84398.1"/>
    </source>
</evidence>